<dbReference type="Proteomes" id="UP000183975">
    <property type="component" value="Unassembled WGS sequence"/>
</dbReference>
<organism evidence="2 3">
    <name type="scientific">Anaerotignum lactatifermentans DSM 14214</name>
    <dbReference type="NCBI Taxonomy" id="1121323"/>
    <lineage>
        <taxon>Bacteria</taxon>
        <taxon>Bacillati</taxon>
        <taxon>Bacillota</taxon>
        <taxon>Clostridia</taxon>
        <taxon>Lachnospirales</taxon>
        <taxon>Anaerotignaceae</taxon>
        <taxon>Anaerotignum</taxon>
    </lineage>
</organism>
<dbReference type="GeneID" id="78175873"/>
<keyword evidence="1" id="KW-0732">Signal</keyword>
<dbReference type="PANTHER" id="PTHR35271:SF1">
    <property type="entry name" value="ABC TRANSPORTER, SUBSTRATE-BINDING LIPOPROTEIN"/>
    <property type="match status" value="1"/>
</dbReference>
<dbReference type="PROSITE" id="PS51257">
    <property type="entry name" value="PROKAR_LIPOPROTEIN"/>
    <property type="match status" value="1"/>
</dbReference>
<proteinExistence type="predicted"/>
<dbReference type="SUPFAM" id="SSF53822">
    <property type="entry name" value="Periplasmic binding protein-like I"/>
    <property type="match status" value="1"/>
</dbReference>
<evidence type="ECO:0000313" key="3">
    <source>
        <dbReference type="Proteomes" id="UP000183975"/>
    </source>
</evidence>
<keyword evidence="3" id="KW-1185">Reference proteome</keyword>
<dbReference type="InterPro" id="IPR007487">
    <property type="entry name" value="ABC_transpt-TYRBP-like"/>
</dbReference>
<gene>
    <name evidence="2" type="ORF">SAMN02745138_01449</name>
</gene>
<dbReference type="RefSeq" id="WP_072850516.1">
    <property type="nucleotide sequence ID" value="NZ_FRAH01000021.1"/>
</dbReference>
<reference evidence="2 3" key="1">
    <citation type="submission" date="2016-11" db="EMBL/GenBank/DDBJ databases">
        <authorList>
            <person name="Jaros S."/>
            <person name="Januszkiewicz K."/>
            <person name="Wedrychowicz H."/>
        </authorList>
    </citation>
    <scope>NUCLEOTIDE SEQUENCE [LARGE SCALE GENOMIC DNA]</scope>
    <source>
        <strain evidence="2 3">DSM 14214</strain>
    </source>
</reference>
<name>A0A1M6R1U7_9FIRM</name>
<dbReference type="AlphaFoldDB" id="A0A1M6R1U7"/>
<protein>
    <submittedName>
        <fullName evidence="2">Putative ABC transport system substrate-binding protein</fullName>
    </submittedName>
</protein>
<dbReference type="EMBL" id="FRAH01000021">
    <property type="protein sequence ID" value="SHK26403.1"/>
    <property type="molecule type" value="Genomic_DNA"/>
</dbReference>
<feature type="signal peptide" evidence="1">
    <location>
        <begin position="1"/>
        <end position="21"/>
    </location>
</feature>
<evidence type="ECO:0000256" key="1">
    <source>
        <dbReference type="SAM" id="SignalP"/>
    </source>
</evidence>
<feature type="chain" id="PRO_5038441605" evidence="1">
    <location>
        <begin position="22"/>
        <end position="333"/>
    </location>
</feature>
<dbReference type="Gene3D" id="3.40.50.2300">
    <property type="match status" value="2"/>
</dbReference>
<accession>A0A1M6R1U7</accession>
<dbReference type="CDD" id="cd06325">
    <property type="entry name" value="PBP1_ABC_unchar_transporter"/>
    <property type="match status" value="1"/>
</dbReference>
<evidence type="ECO:0000313" key="2">
    <source>
        <dbReference type="EMBL" id="SHK26403.1"/>
    </source>
</evidence>
<dbReference type="InterPro" id="IPR028082">
    <property type="entry name" value="Peripla_BP_I"/>
</dbReference>
<sequence length="333" mass="34955">MKRKMRVIAAAAMAAVMIAMTGCGSSGEAEETTAETTGDGTYTVGIIQQLEHAALDEATKGFQDTLTEKLGDKVTFDYQNAQNEQANCATIATKFVSNNVDLIMANATTALQASAAATGDIPIVGTSVTDYMTAGVIESNEAPGYNVTGASDLAPVDQQIALLQKVVPDAQKVAIVYCSAEPNSQFQSQLAQAELDKAGIAWEEFTAADSNEVQAVITNAITDCDAVYIPTDNTMANNMEIIKNVTVPAKIPVITGEENMCAAGGLATLSISYYELGCKAGEMAYEILVNGADPATMPIEYVSENITPKYNAEIAAELGITMPEDMVAIGAEE</sequence>
<dbReference type="PANTHER" id="PTHR35271">
    <property type="entry name" value="ABC TRANSPORTER, SUBSTRATE-BINDING LIPOPROTEIN-RELATED"/>
    <property type="match status" value="1"/>
</dbReference>
<dbReference type="Pfam" id="PF04392">
    <property type="entry name" value="ABC_sub_bind"/>
    <property type="match status" value="1"/>
</dbReference>
<dbReference type="OrthoDB" id="9776955at2"/>